<keyword evidence="1" id="KW-0863">Zinc-finger</keyword>
<feature type="binding site" evidence="1">
    <location>
        <position position="40"/>
    </location>
    <ligand>
        <name>Zn(2+)</name>
        <dbReference type="ChEBI" id="CHEBI:29105"/>
    </ligand>
</feature>
<protein>
    <recommendedName>
        <fullName evidence="3">ZAD domain-containing protein</fullName>
    </recommendedName>
</protein>
<evidence type="ECO:0000313" key="4">
    <source>
        <dbReference type="EMBL" id="KAF2902434.1"/>
    </source>
</evidence>
<gene>
    <name evidence="4" type="ORF">ILUMI_03752</name>
</gene>
<comment type="caution">
    <text evidence="4">The sequence shown here is derived from an EMBL/GenBank/DDBJ whole genome shotgun (WGS) entry which is preliminary data.</text>
</comment>
<dbReference type="SMART" id="SM00868">
    <property type="entry name" value="zf-AD"/>
    <property type="match status" value="1"/>
</dbReference>
<dbReference type="PROSITE" id="PS51915">
    <property type="entry name" value="ZAD"/>
    <property type="match status" value="1"/>
</dbReference>
<feature type="binding site" evidence="1">
    <location>
        <position position="43"/>
    </location>
    <ligand>
        <name>Zn(2+)</name>
        <dbReference type="ChEBI" id="CHEBI:29105"/>
    </ligand>
</feature>
<evidence type="ECO:0000313" key="5">
    <source>
        <dbReference type="Proteomes" id="UP000801492"/>
    </source>
</evidence>
<feature type="region of interest" description="Disordered" evidence="2">
    <location>
        <begin position="216"/>
        <end position="253"/>
    </location>
</feature>
<feature type="binding site" evidence="1">
    <location>
        <position position="90"/>
    </location>
    <ligand>
        <name>Zn(2+)</name>
        <dbReference type="ChEBI" id="CHEBI:29105"/>
    </ligand>
</feature>
<feature type="binding site" evidence="1">
    <location>
        <position position="93"/>
    </location>
    <ligand>
        <name>Zn(2+)</name>
        <dbReference type="ChEBI" id="CHEBI:29105"/>
    </ligand>
</feature>
<sequence length="253" mass="28313">MLSVNGLLVHVNKLNKGKVVSKIQMTVTNKVEEIDLETSCRICLMKQNSEDLFSAFGSNKMFRDFSIAAGLMECFGIEIKQDQNLPSCVCIKCASTTLQCYTFKKCLEKCQGYLEQWRKRDVEQNQSNNNQNKENTVPETSGILYNYLSSKTVQQGNAGSGNVIFVSKSVSNKKHAIISTSSPATCILAEHNYHKGIQEGPKIQDCVIDLVEEDTLSSKSENLNENEMPEYHTDDTSQVKKPKTEPPVEKRNG</sequence>
<dbReference type="Pfam" id="PF07776">
    <property type="entry name" value="zf-AD"/>
    <property type="match status" value="1"/>
</dbReference>
<dbReference type="Proteomes" id="UP000801492">
    <property type="component" value="Unassembled WGS sequence"/>
</dbReference>
<keyword evidence="1" id="KW-0479">Metal-binding</keyword>
<feature type="compositionally biased region" description="Basic and acidic residues" evidence="2">
    <location>
        <begin position="229"/>
        <end position="253"/>
    </location>
</feature>
<evidence type="ECO:0000259" key="3">
    <source>
        <dbReference type="PROSITE" id="PS51915"/>
    </source>
</evidence>
<dbReference type="Gene3D" id="3.40.1800.20">
    <property type="match status" value="1"/>
</dbReference>
<dbReference type="SUPFAM" id="SSF57716">
    <property type="entry name" value="Glucocorticoid receptor-like (DNA-binding domain)"/>
    <property type="match status" value="1"/>
</dbReference>
<dbReference type="GO" id="GO:0008270">
    <property type="term" value="F:zinc ion binding"/>
    <property type="evidence" value="ECO:0007669"/>
    <property type="project" value="UniProtKB-UniRule"/>
</dbReference>
<dbReference type="InterPro" id="IPR012934">
    <property type="entry name" value="Znf_AD"/>
</dbReference>
<accession>A0A8K0DDX4</accession>
<evidence type="ECO:0000256" key="2">
    <source>
        <dbReference type="SAM" id="MobiDB-lite"/>
    </source>
</evidence>
<organism evidence="4 5">
    <name type="scientific">Ignelater luminosus</name>
    <name type="common">Cucubano</name>
    <name type="synonym">Pyrophorus luminosus</name>
    <dbReference type="NCBI Taxonomy" id="2038154"/>
    <lineage>
        <taxon>Eukaryota</taxon>
        <taxon>Metazoa</taxon>
        <taxon>Ecdysozoa</taxon>
        <taxon>Arthropoda</taxon>
        <taxon>Hexapoda</taxon>
        <taxon>Insecta</taxon>
        <taxon>Pterygota</taxon>
        <taxon>Neoptera</taxon>
        <taxon>Endopterygota</taxon>
        <taxon>Coleoptera</taxon>
        <taxon>Polyphaga</taxon>
        <taxon>Elateriformia</taxon>
        <taxon>Elateroidea</taxon>
        <taxon>Elateridae</taxon>
        <taxon>Agrypninae</taxon>
        <taxon>Pyrophorini</taxon>
        <taxon>Ignelater</taxon>
    </lineage>
</organism>
<keyword evidence="1" id="KW-0862">Zinc</keyword>
<keyword evidence="5" id="KW-1185">Reference proteome</keyword>
<name>A0A8K0DDX4_IGNLU</name>
<dbReference type="GO" id="GO:0005634">
    <property type="term" value="C:nucleus"/>
    <property type="evidence" value="ECO:0007669"/>
    <property type="project" value="InterPro"/>
</dbReference>
<proteinExistence type="predicted"/>
<evidence type="ECO:0000256" key="1">
    <source>
        <dbReference type="PROSITE-ProRule" id="PRU01263"/>
    </source>
</evidence>
<dbReference type="AlphaFoldDB" id="A0A8K0DDX4"/>
<dbReference type="EMBL" id="VTPC01001300">
    <property type="protein sequence ID" value="KAF2902434.1"/>
    <property type="molecule type" value="Genomic_DNA"/>
</dbReference>
<reference evidence="4" key="1">
    <citation type="submission" date="2019-08" db="EMBL/GenBank/DDBJ databases">
        <title>The genome of the North American firefly Photinus pyralis.</title>
        <authorList>
            <consortium name="Photinus pyralis genome working group"/>
            <person name="Fallon T.R."/>
            <person name="Sander Lower S.E."/>
            <person name="Weng J.-K."/>
        </authorList>
    </citation>
    <scope>NUCLEOTIDE SEQUENCE</scope>
    <source>
        <strain evidence="4">TRF0915ILg1</strain>
        <tissue evidence="4">Whole body</tissue>
    </source>
</reference>
<feature type="domain" description="ZAD" evidence="3">
    <location>
        <begin position="38"/>
        <end position="117"/>
    </location>
</feature>